<dbReference type="AlphaFoldDB" id="A0A068NW43"/>
<proteinExistence type="predicted"/>
<evidence type="ECO:0000313" key="2">
    <source>
        <dbReference type="Proteomes" id="UP000027982"/>
    </source>
</evidence>
<dbReference type="Proteomes" id="UP000027982">
    <property type="component" value="Chromosome"/>
</dbReference>
<dbReference type="KEGG" id="fgi:OP10G_3627"/>
<dbReference type="STRING" id="661478.OP10G_3627"/>
<gene>
    <name evidence="1" type="ORF">OP10G_3627</name>
</gene>
<sequence length="169" mass="18313">MATLAHLERQLAGSKDLNLVAPLKAAYDQALSVNKAQIARILDRNKKNLPVYDPQDPNSAESLEAARYQALLEEGGRLRAKSTMLGELMSRLKTRNVPTQQGATTPVNPLAGSIGARGSKLQVRAIPKRPSPQAALDRQQGLELIKQHPDKAAAIRARFKRTHGVNIGG</sequence>
<dbReference type="EMBL" id="CP007139">
    <property type="protein sequence ID" value="AIE86995.1"/>
    <property type="molecule type" value="Genomic_DNA"/>
</dbReference>
<organism evidence="1 2">
    <name type="scientific">Fimbriimonas ginsengisoli Gsoil 348</name>
    <dbReference type="NCBI Taxonomy" id="661478"/>
    <lineage>
        <taxon>Bacteria</taxon>
        <taxon>Bacillati</taxon>
        <taxon>Armatimonadota</taxon>
        <taxon>Fimbriimonadia</taxon>
        <taxon>Fimbriimonadales</taxon>
        <taxon>Fimbriimonadaceae</taxon>
        <taxon>Fimbriimonas</taxon>
    </lineage>
</organism>
<dbReference type="HOGENOM" id="CLU_1576145_0_0_0"/>
<accession>A0A068NW43</accession>
<name>A0A068NW43_FIMGI</name>
<protein>
    <submittedName>
        <fullName evidence="1">Uncharacterized protein</fullName>
    </submittedName>
</protein>
<keyword evidence="2" id="KW-1185">Reference proteome</keyword>
<evidence type="ECO:0000313" key="1">
    <source>
        <dbReference type="EMBL" id="AIE86995.1"/>
    </source>
</evidence>
<reference evidence="1 2" key="1">
    <citation type="journal article" date="2014" name="PLoS ONE">
        <title>The first complete genome sequence of the class fimbriimonadia in the phylum armatimonadetes.</title>
        <authorList>
            <person name="Hu Z.Y."/>
            <person name="Wang Y.Z."/>
            <person name="Im W.T."/>
            <person name="Wang S.Y."/>
            <person name="Zhao G.P."/>
            <person name="Zheng H.J."/>
            <person name="Quan Z.X."/>
        </authorList>
    </citation>
    <scope>NUCLEOTIDE SEQUENCE [LARGE SCALE GENOMIC DNA]</scope>
    <source>
        <strain evidence="1">Gsoil 348</strain>
    </source>
</reference>